<organism evidence="2 3">
    <name type="scientific">Pantoea ananatis (strain AJ13355)</name>
    <dbReference type="NCBI Taxonomy" id="932677"/>
    <lineage>
        <taxon>Bacteria</taxon>
        <taxon>Pseudomonadati</taxon>
        <taxon>Pseudomonadota</taxon>
        <taxon>Gammaproteobacteria</taxon>
        <taxon>Enterobacterales</taxon>
        <taxon>Erwiniaceae</taxon>
        <taxon>Pantoea</taxon>
    </lineage>
</organism>
<reference evidence="3" key="1">
    <citation type="journal article" date="2012" name="Appl. Microbiol. Biotechnol.">
        <title>The complete genome sequence of Pantoea ananatis AJ13355, an organism with great biotechnological potential.</title>
        <authorList>
            <person name="Hara Y."/>
            <person name="Kadotani N."/>
            <person name="Izui H."/>
            <person name="Katashkina J.I."/>
            <person name="Kuvaeva T.M."/>
            <person name="Andreeva I.G."/>
            <person name="Golubeva L.I."/>
            <person name="Malko D.B."/>
            <person name="Makeev V.J."/>
            <person name="Mashko S.V."/>
            <person name="Kozlov Y.I."/>
        </authorList>
    </citation>
    <scope>NUCLEOTIDE SEQUENCE [LARGE SCALE GENOMIC DNA]</scope>
    <source>
        <strain evidence="3">AJ13355</strain>
    </source>
</reference>
<dbReference type="PATRIC" id="fig|553.3.peg.1658"/>
<dbReference type="GO" id="GO:0003723">
    <property type="term" value="F:RNA binding"/>
    <property type="evidence" value="ECO:0007669"/>
    <property type="project" value="InterPro"/>
</dbReference>
<dbReference type="OrthoDB" id="6053337at2"/>
<dbReference type="GO" id="GO:0016788">
    <property type="term" value="F:hydrolase activity, acting on ester bonds"/>
    <property type="evidence" value="ECO:0007669"/>
    <property type="project" value="InterPro"/>
</dbReference>
<evidence type="ECO:0000259" key="1">
    <source>
        <dbReference type="Pfam" id="PF08845"/>
    </source>
</evidence>
<dbReference type="InterPro" id="IPR014944">
    <property type="entry name" value="Toxin_SymE-like"/>
</dbReference>
<dbReference type="EMBL" id="AP012032">
    <property type="protein sequence ID" value="BAK11821.1"/>
    <property type="molecule type" value="Genomic_DNA"/>
</dbReference>
<dbReference type="eggNOG" id="ENOG5032ZUC">
    <property type="taxonomic scope" value="Bacteria"/>
</dbReference>
<name>A0A0H3KXP5_PANAA</name>
<dbReference type="Proteomes" id="UP000006690">
    <property type="component" value="Chromosome"/>
</dbReference>
<gene>
    <name evidence="2" type="primary">yjiW</name>
    <name evidence="2" type="ordered locus">PAJ_1741</name>
</gene>
<feature type="domain" description="Toxin SymE-like" evidence="1">
    <location>
        <begin position="20"/>
        <end position="69"/>
    </location>
</feature>
<dbReference type="GO" id="GO:0005737">
    <property type="term" value="C:cytoplasm"/>
    <property type="evidence" value="ECO:0007669"/>
    <property type="project" value="InterPro"/>
</dbReference>
<dbReference type="HOGENOM" id="CLU_151239_5_1_6"/>
<evidence type="ECO:0000313" key="2">
    <source>
        <dbReference type="EMBL" id="BAK11821.1"/>
    </source>
</evidence>
<sequence>MSVTTLNLVQKPSSAISKTQRRYKVGYVPNFGDTSTPALNISGKWLREAGFDTGTRVSAEISEGCIVLRVDKS</sequence>
<dbReference type="Pfam" id="PF08845">
    <property type="entry name" value="SymE_toxin"/>
    <property type="match status" value="1"/>
</dbReference>
<dbReference type="GeneID" id="57267658"/>
<accession>A0A0H3KXP5</accession>
<evidence type="ECO:0000313" key="3">
    <source>
        <dbReference type="Proteomes" id="UP000006690"/>
    </source>
</evidence>
<proteinExistence type="predicted"/>
<dbReference type="RefSeq" id="WP_013026323.1">
    <property type="nucleotide sequence ID" value="NC_017531.2"/>
</dbReference>
<dbReference type="GO" id="GO:0016070">
    <property type="term" value="P:RNA metabolic process"/>
    <property type="evidence" value="ECO:0007669"/>
    <property type="project" value="InterPro"/>
</dbReference>
<dbReference type="KEGG" id="paj:PAJ_1741"/>
<protein>
    <recommendedName>
        <fullName evidence="1">Toxin SymE-like domain-containing protein</fullName>
    </recommendedName>
</protein>
<dbReference type="AlphaFoldDB" id="A0A0H3KXP5"/>